<name>A0A1F5YPW1_9BACT</name>
<dbReference type="InterPro" id="IPR008965">
    <property type="entry name" value="CBM2/CBM3_carb-bd_dom_sf"/>
</dbReference>
<dbReference type="GO" id="GO:0000272">
    <property type="term" value="P:polysaccharide catabolic process"/>
    <property type="evidence" value="ECO:0007669"/>
    <property type="project" value="InterPro"/>
</dbReference>
<feature type="domain" description="Cohesin" evidence="1">
    <location>
        <begin position="56"/>
        <end position="171"/>
    </location>
</feature>
<gene>
    <name evidence="2" type="ORF">A2W14_06575</name>
</gene>
<dbReference type="EMBL" id="MFJA01000073">
    <property type="protein sequence ID" value="OGG02166.1"/>
    <property type="molecule type" value="Genomic_DNA"/>
</dbReference>
<comment type="caution">
    <text evidence="2">The sequence shown here is derived from an EMBL/GenBank/DDBJ whole genome shotgun (WGS) entry which is preliminary data.</text>
</comment>
<dbReference type="AlphaFoldDB" id="A0A1F5YPW1"/>
<dbReference type="STRING" id="1798371.A2W14_06575"/>
<dbReference type="Gene3D" id="2.60.40.680">
    <property type="match status" value="1"/>
</dbReference>
<evidence type="ECO:0000259" key="1">
    <source>
        <dbReference type="Pfam" id="PF00963"/>
    </source>
</evidence>
<proteinExistence type="predicted"/>
<evidence type="ECO:0000313" key="3">
    <source>
        <dbReference type="Proteomes" id="UP000176665"/>
    </source>
</evidence>
<dbReference type="GO" id="GO:0030246">
    <property type="term" value="F:carbohydrate binding"/>
    <property type="evidence" value="ECO:0007669"/>
    <property type="project" value="InterPro"/>
</dbReference>
<dbReference type="Proteomes" id="UP000176665">
    <property type="component" value="Unassembled WGS sequence"/>
</dbReference>
<reference evidence="2 3" key="1">
    <citation type="journal article" date="2016" name="Nat. Commun.">
        <title>Thousands of microbial genomes shed light on interconnected biogeochemical processes in an aquifer system.</title>
        <authorList>
            <person name="Anantharaman K."/>
            <person name="Brown C.T."/>
            <person name="Hug L.A."/>
            <person name="Sharon I."/>
            <person name="Castelle C.J."/>
            <person name="Probst A.J."/>
            <person name="Thomas B.C."/>
            <person name="Singh A."/>
            <person name="Wilkins M.J."/>
            <person name="Karaoz U."/>
            <person name="Brodie E.L."/>
            <person name="Williams K.H."/>
            <person name="Hubbard S.S."/>
            <person name="Banfield J.F."/>
        </authorList>
    </citation>
    <scope>NUCLEOTIDE SEQUENCE [LARGE SCALE GENOMIC DNA]</scope>
</reference>
<protein>
    <recommendedName>
        <fullName evidence="1">Cohesin domain-containing protein</fullName>
    </recommendedName>
</protein>
<evidence type="ECO:0000313" key="2">
    <source>
        <dbReference type="EMBL" id="OGG02166.1"/>
    </source>
</evidence>
<accession>A0A1F5YPW1</accession>
<sequence>MISKSKKTRSHNRMVFLVAVFFILGLVVSFAYQKYQKSKTATTPLAPNAILSLVSDKEKVSPGEEFTVTMSLDSDDSEVAAADFVVQYNPKYLKVVSVATGKFFNNYPINITGSDHVRISGVASFDGNTLVLPKGSETVGYITFSALGNKGRAVINIDKIKTVVATSGQDILDRKNIKKIDVSVI</sequence>
<dbReference type="Pfam" id="PF00963">
    <property type="entry name" value="Cohesin"/>
    <property type="match status" value="1"/>
</dbReference>
<organism evidence="2 3">
    <name type="scientific">Candidatus Gottesmanbacteria bacterium RBG_16_37_8</name>
    <dbReference type="NCBI Taxonomy" id="1798371"/>
    <lineage>
        <taxon>Bacteria</taxon>
        <taxon>Candidatus Gottesmaniibacteriota</taxon>
    </lineage>
</organism>
<dbReference type="InterPro" id="IPR002102">
    <property type="entry name" value="Cohesin_dom"/>
</dbReference>
<dbReference type="SUPFAM" id="SSF49384">
    <property type="entry name" value="Carbohydrate-binding domain"/>
    <property type="match status" value="1"/>
</dbReference>
<dbReference type="CDD" id="cd08547">
    <property type="entry name" value="Type_II_cohesin"/>
    <property type="match status" value="1"/>
</dbReference>